<dbReference type="InterPro" id="IPR011701">
    <property type="entry name" value="MFS"/>
</dbReference>
<dbReference type="GO" id="GO:0005886">
    <property type="term" value="C:plasma membrane"/>
    <property type="evidence" value="ECO:0007669"/>
    <property type="project" value="UniProtKB-SubCell"/>
</dbReference>
<evidence type="ECO:0000313" key="10">
    <source>
        <dbReference type="Proteomes" id="UP000321734"/>
    </source>
</evidence>
<dbReference type="RefSeq" id="WP_146893795.1">
    <property type="nucleotide sequence ID" value="NZ_VORX01000007.1"/>
</dbReference>
<feature type="transmembrane region" description="Helical" evidence="7">
    <location>
        <begin position="148"/>
        <end position="168"/>
    </location>
</feature>
<feature type="transmembrane region" description="Helical" evidence="7">
    <location>
        <begin position="21"/>
        <end position="46"/>
    </location>
</feature>
<feature type="domain" description="Major facilitator superfamily (MFS) profile" evidence="8">
    <location>
        <begin position="17"/>
        <end position="405"/>
    </location>
</feature>
<comment type="caution">
    <text evidence="9">The sequence shown here is derived from an EMBL/GenBank/DDBJ whole genome shotgun (WGS) entry which is preliminary data.</text>
</comment>
<dbReference type="PROSITE" id="PS50850">
    <property type="entry name" value="MFS"/>
    <property type="match status" value="1"/>
</dbReference>
<evidence type="ECO:0000256" key="7">
    <source>
        <dbReference type="SAM" id="Phobius"/>
    </source>
</evidence>
<feature type="transmembrane region" description="Helical" evidence="7">
    <location>
        <begin position="383"/>
        <end position="401"/>
    </location>
</feature>
<dbReference type="PANTHER" id="PTHR43266:SF2">
    <property type="entry name" value="MAJOR FACILITATOR SUPERFAMILY (MFS) PROFILE DOMAIN-CONTAINING PROTEIN"/>
    <property type="match status" value="1"/>
</dbReference>
<dbReference type="PANTHER" id="PTHR43266">
    <property type="entry name" value="MACROLIDE-EFFLUX PROTEIN"/>
    <property type="match status" value="1"/>
</dbReference>
<keyword evidence="4 7" id="KW-0812">Transmembrane</keyword>
<name>A0A5C7AET7_9FLAO</name>
<evidence type="ECO:0000256" key="2">
    <source>
        <dbReference type="ARBA" id="ARBA00022448"/>
    </source>
</evidence>
<protein>
    <submittedName>
        <fullName evidence="9">MFS transporter</fullName>
    </submittedName>
</protein>
<evidence type="ECO:0000256" key="3">
    <source>
        <dbReference type="ARBA" id="ARBA00022475"/>
    </source>
</evidence>
<feature type="transmembrane region" description="Helical" evidence="7">
    <location>
        <begin position="265"/>
        <end position="282"/>
    </location>
</feature>
<dbReference type="InterPro" id="IPR020846">
    <property type="entry name" value="MFS_dom"/>
</dbReference>
<gene>
    <name evidence="9" type="ORF">ES711_13285</name>
</gene>
<keyword evidence="6 7" id="KW-0472">Membrane</keyword>
<keyword evidence="3" id="KW-1003">Cell membrane</keyword>
<feature type="transmembrane region" description="Helical" evidence="7">
    <location>
        <begin position="85"/>
        <end position="103"/>
    </location>
</feature>
<organism evidence="9 10">
    <name type="scientific">Gelidibacter salicanalis</name>
    <dbReference type="NCBI Taxonomy" id="291193"/>
    <lineage>
        <taxon>Bacteria</taxon>
        <taxon>Pseudomonadati</taxon>
        <taxon>Bacteroidota</taxon>
        <taxon>Flavobacteriia</taxon>
        <taxon>Flavobacteriales</taxon>
        <taxon>Flavobacteriaceae</taxon>
        <taxon>Gelidibacter</taxon>
    </lineage>
</organism>
<feature type="transmembrane region" description="Helical" evidence="7">
    <location>
        <begin position="52"/>
        <end position="73"/>
    </location>
</feature>
<dbReference type="Pfam" id="PF07690">
    <property type="entry name" value="MFS_1"/>
    <property type="match status" value="1"/>
</dbReference>
<proteinExistence type="predicted"/>
<feature type="transmembrane region" description="Helical" evidence="7">
    <location>
        <begin position="294"/>
        <end position="313"/>
    </location>
</feature>
<dbReference type="Gene3D" id="1.20.1250.20">
    <property type="entry name" value="MFS general substrate transporter like domains"/>
    <property type="match status" value="1"/>
</dbReference>
<evidence type="ECO:0000256" key="4">
    <source>
        <dbReference type="ARBA" id="ARBA00022692"/>
    </source>
</evidence>
<feature type="transmembrane region" description="Helical" evidence="7">
    <location>
        <begin position="231"/>
        <end position="253"/>
    </location>
</feature>
<dbReference type="CDD" id="cd06173">
    <property type="entry name" value="MFS_MefA_like"/>
    <property type="match status" value="1"/>
</dbReference>
<evidence type="ECO:0000256" key="5">
    <source>
        <dbReference type="ARBA" id="ARBA00022989"/>
    </source>
</evidence>
<evidence type="ECO:0000259" key="8">
    <source>
        <dbReference type="PROSITE" id="PS50850"/>
    </source>
</evidence>
<feature type="transmembrane region" description="Helical" evidence="7">
    <location>
        <begin position="109"/>
        <end position="127"/>
    </location>
</feature>
<evidence type="ECO:0000313" key="9">
    <source>
        <dbReference type="EMBL" id="TXE06484.1"/>
    </source>
</evidence>
<keyword evidence="5 7" id="KW-1133">Transmembrane helix</keyword>
<dbReference type="OrthoDB" id="9815624at2"/>
<evidence type="ECO:0000256" key="6">
    <source>
        <dbReference type="ARBA" id="ARBA00023136"/>
    </source>
</evidence>
<dbReference type="GO" id="GO:0022857">
    <property type="term" value="F:transmembrane transporter activity"/>
    <property type="evidence" value="ECO:0007669"/>
    <property type="project" value="InterPro"/>
</dbReference>
<accession>A0A5C7AET7</accession>
<comment type="subcellular location">
    <subcellularLocation>
        <location evidence="1">Cell membrane</location>
        <topology evidence="1">Multi-pass membrane protein</topology>
    </subcellularLocation>
</comment>
<feature type="transmembrane region" description="Helical" evidence="7">
    <location>
        <begin position="174"/>
        <end position="192"/>
    </location>
</feature>
<evidence type="ECO:0000256" key="1">
    <source>
        <dbReference type="ARBA" id="ARBA00004651"/>
    </source>
</evidence>
<dbReference type="SUPFAM" id="SSF103473">
    <property type="entry name" value="MFS general substrate transporter"/>
    <property type="match status" value="1"/>
</dbReference>
<keyword evidence="10" id="KW-1185">Reference proteome</keyword>
<reference evidence="9 10" key="1">
    <citation type="submission" date="2019-08" db="EMBL/GenBank/DDBJ databases">
        <title>Genome sequence of Gelidibacter salicanalis IC162T.</title>
        <authorList>
            <person name="Bowman J.P."/>
        </authorList>
    </citation>
    <scope>NUCLEOTIDE SEQUENCE [LARGE SCALE GENOMIC DNA]</scope>
    <source>
        <strain evidence="9 10">IC162</strain>
    </source>
</reference>
<dbReference type="AlphaFoldDB" id="A0A5C7AET7"/>
<keyword evidence="2" id="KW-0813">Transport</keyword>
<sequence length="414" mass="45475">MKLTKLLEPFQPLRNKLFAKLYLAQTISLLGDAFTWVGLALLAYQFGEEKAAVILATALTLRVTAFIIFSPFAGVLADRMSRKKILYITHFIRMGIVGCLPFVTEEWQIYVLVFLMNVFNAFFSPTYRSIIPQIVEKSLYRQAIGLSAATYQLLGVLGPGFAGIMAIWLGAREIFFVDAATFVIAGILLVSLPKSALDVTQKQEDDTVPHSTWQDVLKGIRLLFSNQYVRFALLIELVSAVAGAMILVNTIVLVKGGLQLTDRDYGIIMAAFAIGATIAAFVSGAVDKSKSRRISLILGALILGIAISAANYLNFSMLFLVWIVAGLGQSLAEIPSETLIGETVPIEEQGKVYGSHFAFSHLWWAFAYPLAGFLGTTFPNQSFLYGGIITIIVLVVVVVFLRPKKTQQVQNLNK</sequence>
<dbReference type="Proteomes" id="UP000321734">
    <property type="component" value="Unassembled WGS sequence"/>
</dbReference>
<dbReference type="EMBL" id="VORX01000007">
    <property type="protein sequence ID" value="TXE06484.1"/>
    <property type="molecule type" value="Genomic_DNA"/>
</dbReference>
<dbReference type="InterPro" id="IPR036259">
    <property type="entry name" value="MFS_trans_sf"/>
</dbReference>